<keyword evidence="2" id="KW-1185">Reference proteome</keyword>
<reference evidence="1" key="2">
    <citation type="submission" date="2023-05" db="EMBL/GenBank/DDBJ databases">
        <authorList>
            <person name="Fouks B."/>
        </authorList>
    </citation>
    <scope>NUCLEOTIDE SEQUENCE</scope>
    <source>
        <strain evidence="1">Stay&amp;Tobe</strain>
        <tissue evidence="1">Testes</tissue>
    </source>
</reference>
<protein>
    <submittedName>
        <fullName evidence="1">Uncharacterized protein</fullName>
    </submittedName>
</protein>
<proteinExistence type="predicted"/>
<evidence type="ECO:0000313" key="2">
    <source>
        <dbReference type="Proteomes" id="UP001233999"/>
    </source>
</evidence>
<reference evidence="1" key="1">
    <citation type="journal article" date="2023" name="IScience">
        <title>Live-bearing cockroach genome reveals convergent evolutionary mechanisms linked to viviparity in insects and beyond.</title>
        <authorList>
            <person name="Fouks B."/>
            <person name="Harrison M.C."/>
            <person name="Mikhailova A.A."/>
            <person name="Marchal E."/>
            <person name="English S."/>
            <person name="Carruthers M."/>
            <person name="Jennings E.C."/>
            <person name="Chiamaka E.L."/>
            <person name="Frigard R.A."/>
            <person name="Pippel M."/>
            <person name="Attardo G.M."/>
            <person name="Benoit J.B."/>
            <person name="Bornberg-Bauer E."/>
            <person name="Tobe S.S."/>
        </authorList>
    </citation>
    <scope>NUCLEOTIDE SEQUENCE</scope>
    <source>
        <strain evidence="1">Stay&amp;Tobe</strain>
    </source>
</reference>
<feature type="non-terminal residue" evidence="1">
    <location>
        <position position="1"/>
    </location>
</feature>
<evidence type="ECO:0000313" key="1">
    <source>
        <dbReference type="EMBL" id="KAJ9595572.1"/>
    </source>
</evidence>
<sequence length="126" mass="15064">YLGALHFRRCPGFDALHFRRCLGFDALHFRRCLGFDALNFIRCFGINGMHFYFCLRVSALLFHRCLGHFHVSESYFYLNMLFKYPSLLQIFHRLSTCDISFQKIYGFPENRYQRREDLLLGTTDTI</sequence>
<dbReference type="Proteomes" id="UP001233999">
    <property type="component" value="Unassembled WGS sequence"/>
</dbReference>
<organism evidence="1 2">
    <name type="scientific">Diploptera punctata</name>
    <name type="common">Pacific beetle cockroach</name>
    <dbReference type="NCBI Taxonomy" id="6984"/>
    <lineage>
        <taxon>Eukaryota</taxon>
        <taxon>Metazoa</taxon>
        <taxon>Ecdysozoa</taxon>
        <taxon>Arthropoda</taxon>
        <taxon>Hexapoda</taxon>
        <taxon>Insecta</taxon>
        <taxon>Pterygota</taxon>
        <taxon>Neoptera</taxon>
        <taxon>Polyneoptera</taxon>
        <taxon>Dictyoptera</taxon>
        <taxon>Blattodea</taxon>
        <taxon>Blaberoidea</taxon>
        <taxon>Blaberidae</taxon>
        <taxon>Diplopterinae</taxon>
        <taxon>Diploptera</taxon>
    </lineage>
</organism>
<feature type="non-terminal residue" evidence="1">
    <location>
        <position position="126"/>
    </location>
</feature>
<comment type="caution">
    <text evidence="1">The sequence shown here is derived from an EMBL/GenBank/DDBJ whole genome shotgun (WGS) entry which is preliminary data.</text>
</comment>
<dbReference type="EMBL" id="JASPKZ010002329">
    <property type="protein sequence ID" value="KAJ9595572.1"/>
    <property type="molecule type" value="Genomic_DNA"/>
</dbReference>
<dbReference type="AlphaFoldDB" id="A0AAD8EN20"/>
<gene>
    <name evidence="1" type="ORF">L9F63_013240</name>
</gene>
<name>A0AAD8EN20_DIPPU</name>
<accession>A0AAD8EN20</accession>